<accession>A0A368LL20</accession>
<keyword evidence="1" id="KW-1133">Transmembrane helix</keyword>
<sequence length="78" mass="9189">MSTPPFRTHHSYTVVGFLLIYFYIIDINFHFSDGDLFAFLLAINSIRSIYHKLDRNNRIKSAVFLRWAAYMNILSSNI</sequence>
<reference evidence="2 3" key="1">
    <citation type="journal article" date="2017" name="Elife">
        <title>Extensive horizontal gene transfer in cheese-associated bacteria.</title>
        <authorList>
            <person name="Bonham K.S."/>
            <person name="Wolfe B.E."/>
            <person name="Dutton R.J."/>
        </authorList>
    </citation>
    <scope>NUCLEOTIDE SEQUENCE [LARGE SCALE GENOMIC DNA]</scope>
    <source>
        <strain evidence="2 3">JB196</strain>
    </source>
</reference>
<gene>
    <name evidence="2" type="ORF">CIK83_02025</name>
</gene>
<dbReference type="Proteomes" id="UP000252479">
    <property type="component" value="Unassembled WGS sequence"/>
</dbReference>
<evidence type="ECO:0000313" key="2">
    <source>
        <dbReference type="EMBL" id="RCS72486.1"/>
    </source>
</evidence>
<organism evidence="2 3">
    <name type="scientific">Vibrio casei</name>
    <dbReference type="NCBI Taxonomy" id="673372"/>
    <lineage>
        <taxon>Bacteria</taxon>
        <taxon>Pseudomonadati</taxon>
        <taxon>Pseudomonadota</taxon>
        <taxon>Gammaproteobacteria</taxon>
        <taxon>Vibrionales</taxon>
        <taxon>Vibrionaceae</taxon>
        <taxon>Vibrio</taxon>
    </lineage>
</organism>
<protein>
    <submittedName>
        <fullName evidence="2">Uncharacterized protein</fullName>
    </submittedName>
</protein>
<comment type="caution">
    <text evidence="2">The sequence shown here is derived from an EMBL/GenBank/DDBJ whole genome shotgun (WGS) entry which is preliminary data.</text>
</comment>
<dbReference type="AlphaFoldDB" id="A0A368LL20"/>
<dbReference type="EMBL" id="QPGL01000001">
    <property type="protein sequence ID" value="RCS72486.1"/>
    <property type="molecule type" value="Genomic_DNA"/>
</dbReference>
<keyword evidence="1" id="KW-0812">Transmembrane</keyword>
<keyword evidence="1" id="KW-0472">Membrane</keyword>
<evidence type="ECO:0000313" key="3">
    <source>
        <dbReference type="Proteomes" id="UP000252479"/>
    </source>
</evidence>
<name>A0A368LL20_9VIBR</name>
<feature type="transmembrane region" description="Helical" evidence="1">
    <location>
        <begin position="12"/>
        <end position="30"/>
    </location>
</feature>
<evidence type="ECO:0000256" key="1">
    <source>
        <dbReference type="SAM" id="Phobius"/>
    </source>
</evidence>
<keyword evidence="3" id="KW-1185">Reference proteome</keyword>
<proteinExistence type="predicted"/>